<evidence type="ECO:0000313" key="5">
    <source>
        <dbReference type="Proteomes" id="UP000191901"/>
    </source>
</evidence>
<dbReference type="InterPro" id="IPR007157">
    <property type="entry name" value="PspA_VIPP1"/>
</dbReference>
<feature type="region of interest" description="Disordered" evidence="3">
    <location>
        <begin position="227"/>
        <end position="255"/>
    </location>
</feature>
<accession>A0A1Z3HGI5</accession>
<organism evidence="4 5">
    <name type="scientific">Halomicronema hongdechloris C2206</name>
    <dbReference type="NCBI Taxonomy" id="1641165"/>
    <lineage>
        <taxon>Bacteria</taxon>
        <taxon>Bacillati</taxon>
        <taxon>Cyanobacteriota</taxon>
        <taxon>Cyanophyceae</taxon>
        <taxon>Nodosilineales</taxon>
        <taxon>Nodosilineaceae</taxon>
        <taxon>Halomicronema</taxon>
    </lineage>
</organism>
<comment type="similarity">
    <text evidence="1">Belongs to the PspA/Vipp/IM30 family.</text>
</comment>
<dbReference type="RefSeq" id="WP_088428899.1">
    <property type="nucleotide sequence ID" value="NZ_CP021983.2"/>
</dbReference>
<name>A0A1Z3HGI5_9CYAN</name>
<dbReference type="STRING" id="1641165.XM38_15410"/>
<keyword evidence="2" id="KW-0175">Coiled coil</keyword>
<dbReference type="PANTHER" id="PTHR31088">
    <property type="entry name" value="MEMBRANE-ASSOCIATED PROTEIN VIPP1, CHLOROPLASTIC"/>
    <property type="match status" value="1"/>
</dbReference>
<evidence type="ECO:0000256" key="1">
    <source>
        <dbReference type="ARBA" id="ARBA00043985"/>
    </source>
</evidence>
<dbReference type="AlphaFoldDB" id="A0A1Z3HGI5"/>
<dbReference type="EMBL" id="CP021983">
    <property type="protein sequence ID" value="ASC69386.1"/>
    <property type="molecule type" value="Genomic_DNA"/>
</dbReference>
<dbReference type="OrthoDB" id="482068at2"/>
<gene>
    <name evidence="4" type="ORF">XM38_003130</name>
</gene>
<evidence type="ECO:0000256" key="3">
    <source>
        <dbReference type="SAM" id="MobiDB-lite"/>
    </source>
</evidence>
<proteinExistence type="inferred from homology"/>
<reference evidence="4 5" key="1">
    <citation type="journal article" date="2016" name="Biochim. Biophys. Acta">
        <title>Characterization of red-shifted phycobilisomes isolated from the chlorophyll f-containing cyanobacterium Halomicronema hongdechloris.</title>
        <authorList>
            <person name="Li Y."/>
            <person name="Lin Y."/>
            <person name="Garvey C.J."/>
            <person name="Birch D."/>
            <person name="Corkery R.W."/>
            <person name="Loughlin P.C."/>
            <person name="Scheer H."/>
            <person name="Willows R.D."/>
            <person name="Chen M."/>
        </authorList>
    </citation>
    <scope>NUCLEOTIDE SEQUENCE [LARGE SCALE GENOMIC DNA]</scope>
    <source>
        <strain evidence="4 5">C2206</strain>
    </source>
</reference>
<feature type="coiled-coil region" evidence="2">
    <location>
        <begin position="112"/>
        <end position="146"/>
    </location>
</feature>
<dbReference type="KEGG" id="hhg:XM38_003130"/>
<dbReference type="PANTHER" id="PTHR31088:SF6">
    <property type="entry name" value="PHAGE SHOCK PROTEIN A"/>
    <property type="match status" value="1"/>
</dbReference>
<sequence>MKKFVYWLMGERAGRVVVISWNWLWGRPIEADSQGAVNAAEESLRSMQTSVQQLSQAVSTQAASYERAKKKYEIKVKELQDAEHEAVLAQQLGNIEAARLAMTRALQIERFLPQLEQRVRQVEALVNQSKEKLDRERMRLEAYKFEFQHMKDMAEINEALRLVAETNDSLNIQSSQSQFEAAKAVVEDRSFYEEAYAELSEDPQDQLQADIEKMTLNDQVEKRLKKLRNSELTESPQRTNAMNDKPFIDPESSSQ</sequence>
<evidence type="ECO:0000256" key="2">
    <source>
        <dbReference type="SAM" id="Coils"/>
    </source>
</evidence>
<keyword evidence="5" id="KW-1185">Reference proteome</keyword>
<feature type="compositionally biased region" description="Polar residues" evidence="3">
    <location>
        <begin position="230"/>
        <end position="242"/>
    </location>
</feature>
<evidence type="ECO:0000313" key="4">
    <source>
        <dbReference type="EMBL" id="ASC69386.1"/>
    </source>
</evidence>
<evidence type="ECO:0008006" key="6">
    <source>
        <dbReference type="Google" id="ProtNLM"/>
    </source>
</evidence>
<dbReference type="Proteomes" id="UP000191901">
    <property type="component" value="Chromosome"/>
</dbReference>
<protein>
    <recommendedName>
        <fullName evidence="6">PspA/IM30 family protein</fullName>
    </recommendedName>
</protein>
<feature type="coiled-coil region" evidence="2">
    <location>
        <begin position="37"/>
        <end position="85"/>
    </location>
</feature>